<keyword evidence="1" id="KW-0472">Membrane</keyword>
<evidence type="ECO:0000313" key="3">
    <source>
        <dbReference type="Proteomes" id="UP000400924"/>
    </source>
</evidence>
<sequence>MPRSLVFENQSCWSTRVEEQHRQKFSEGIMSVSTVPASKRTKKAVLFGAIAAVVLVAAAVAGNYWWTEHNRPSQASKADCALAQQLVDSVKEIPGDKAGIEKWEKSVQQGRKQLKDGYLAFNISNFHGMAAMKAKGEGAPTEKRVTEVSDKANEHCADARAVIEFPPLAS</sequence>
<keyword evidence="1" id="KW-1133">Transmembrane helix</keyword>
<gene>
    <name evidence="2" type="ORF">FNH08_14700</name>
</gene>
<accession>A0A5N8XFY7</accession>
<dbReference type="EMBL" id="VJZC01000081">
    <property type="protein sequence ID" value="MPY58372.1"/>
    <property type="molecule type" value="Genomic_DNA"/>
</dbReference>
<evidence type="ECO:0000313" key="2">
    <source>
        <dbReference type="EMBL" id="MPY58372.1"/>
    </source>
</evidence>
<dbReference type="AlphaFoldDB" id="A0A5N8XFY7"/>
<organism evidence="2 3">
    <name type="scientific">Streptomyces spongiae</name>
    <dbReference type="NCBI Taxonomy" id="565072"/>
    <lineage>
        <taxon>Bacteria</taxon>
        <taxon>Bacillati</taxon>
        <taxon>Actinomycetota</taxon>
        <taxon>Actinomycetes</taxon>
        <taxon>Kitasatosporales</taxon>
        <taxon>Streptomycetaceae</taxon>
        <taxon>Streptomyces</taxon>
    </lineage>
</organism>
<reference evidence="2 3" key="1">
    <citation type="submission" date="2019-07" db="EMBL/GenBank/DDBJ databases">
        <title>New species of Amycolatopsis and Streptomyces.</title>
        <authorList>
            <person name="Duangmal K."/>
            <person name="Teo W.F.A."/>
            <person name="Lipun K."/>
        </authorList>
    </citation>
    <scope>NUCLEOTIDE SEQUENCE [LARGE SCALE GENOMIC DNA]</scope>
    <source>
        <strain evidence="2 3">NBRC 106415</strain>
    </source>
</reference>
<proteinExistence type="predicted"/>
<feature type="transmembrane region" description="Helical" evidence="1">
    <location>
        <begin position="44"/>
        <end position="66"/>
    </location>
</feature>
<dbReference type="Proteomes" id="UP000400924">
    <property type="component" value="Unassembled WGS sequence"/>
</dbReference>
<evidence type="ECO:0000256" key="1">
    <source>
        <dbReference type="SAM" id="Phobius"/>
    </source>
</evidence>
<comment type="caution">
    <text evidence="2">The sequence shown here is derived from an EMBL/GenBank/DDBJ whole genome shotgun (WGS) entry which is preliminary data.</text>
</comment>
<keyword evidence="3" id="KW-1185">Reference proteome</keyword>
<name>A0A5N8XFY7_9ACTN</name>
<protein>
    <submittedName>
        <fullName evidence="2">Uncharacterized protein</fullName>
    </submittedName>
</protein>
<keyword evidence="1" id="KW-0812">Transmembrane</keyword>